<sequence>RGCPVPGRGRCLCSYLRLAGAAWLVLPWGKCNSSCVYAGELTARMLCAGHLRGTVDACQGDSGGPLVCRDGPAWRLVGVVSWGQGCAQPNRPGVYANVAQLLPWIYHVTEVRGSLTRGHASRSTNPGASVL</sequence>
<dbReference type="InterPro" id="IPR009003">
    <property type="entry name" value="Peptidase_S1_PA"/>
</dbReference>
<dbReference type="Proteomes" id="UP000472269">
    <property type="component" value="Unplaced"/>
</dbReference>
<name>A0A663M0N8_ATHCN</name>
<evidence type="ECO:0000259" key="5">
    <source>
        <dbReference type="PROSITE" id="PS50240"/>
    </source>
</evidence>
<dbReference type="PROSITE" id="PS50240">
    <property type="entry name" value="TRYPSIN_DOM"/>
    <property type="match status" value="1"/>
</dbReference>
<dbReference type="InterPro" id="IPR033116">
    <property type="entry name" value="TRYPSIN_SER"/>
</dbReference>
<evidence type="ECO:0000256" key="1">
    <source>
        <dbReference type="ARBA" id="ARBA00023157"/>
    </source>
</evidence>
<dbReference type="InterPro" id="IPR043504">
    <property type="entry name" value="Peptidase_S1_PA_chymotrypsin"/>
</dbReference>
<evidence type="ECO:0000256" key="4">
    <source>
        <dbReference type="SAM" id="SignalP"/>
    </source>
</evidence>
<dbReference type="Ensembl" id="ENSACUT00000005561.1">
    <property type="protein sequence ID" value="ENSACUP00000005203.1"/>
    <property type="gene ID" value="ENSACUG00000003567.1"/>
</dbReference>
<keyword evidence="7" id="KW-1185">Reference proteome</keyword>
<dbReference type="PANTHER" id="PTHR24252:SF27">
    <property type="entry name" value="TRANSMEMBRANE PROTEASE SERINE 3-LIKE"/>
    <property type="match status" value="1"/>
</dbReference>
<evidence type="ECO:0000256" key="2">
    <source>
        <dbReference type="ARBA" id="ARBA00023180"/>
    </source>
</evidence>
<dbReference type="SUPFAM" id="SSF50494">
    <property type="entry name" value="Trypsin-like serine proteases"/>
    <property type="match status" value="1"/>
</dbReference>
<reference evidence="6" key="2">
    <citation type="submission" date="2025-09" db="UniProtKB">
        <authorList>
            <consortium name="Ensembl"/>
        </authorList>
    </citation>
    <scope>IDENTIFICATION</scope>
</reference>
<proteinExistence type="inferred from homology"/>
<feature type="domain" description="Peptidase S1" evidence="5">
    <location>
        <begin position="32"/>
        <end position="110"/>
    </location>
</feature>
<dbReference type="Pfam" id="PF00089">
    <property type="entry name" value="Trypsin"/>
    <property type="match status" value="1"/>
</dbReference>
<evidence type="ECO:0000313" key="7">
    <source>
        <dbReference type="Proteomes" id="UP000472269"/>
    </source>
</evidence>
<keyword evidence="1" id="KW-1015">Disulfide bond</keyword>
<organism evidence="6 7">
    <name type="scientific">Athene cunicularia</name>
    <name type="common">Burrowing owl</name>
    <name type="synonym">Speotyto cunicularia</name>
    <dbReference type="NCBI Taxonomy" id="194338"/>
    <lineage>
        <taxon>Eukaryota</taxon>
        <taxon>Metazoa</taxon>
        <taxon>Chordata</taxon>
        <taxon>Craniata</taxon>
        <taxon>Vertebrata</taxon>
        <taxon>Euteleostomi</taxon>
        <taxon>Archelosauria</taxon>
        <taxon>Archosauria</taxon>
        <taxon>Dinosauria</taxon>
        <taxon>Saurischia</taxon>
        <taxon>Theropoda</taxon>
        <taxon>Coelurosauria</taxon>
        <taxon>Aves</taxon>
        <taxon>Neognathae</taxon>
        <taxon>Neoaves</taxon>
        <taxon>Telluraves</taxon>
        <taxon>Strigiformes</taxon>
        <taxon>Strigidae</taxon>
        <taxon>Athene</taxon>
    </lineage>
</organism>
<feature type="chain" id="PRO_5025468596" description="Peptidase S1 domain-containing protein" evidence="4">
    <location>
        <begin position="34"/>
        <end position="131"/>
    </location>
</feature>
<dbReference type="InterPro" id="IPR001254">
    <property type="entry name" value="Trypsin_dom"/>
</dbReference>
<dbReference type="GO" id="GO:0004252">
    <property type="term" value="F:serine-type endopeptidase activity"/>
    <property type="evidence" value="ECO:0007669"/>
    <property type="project" value="InterPro"/>
</dbReference>
<dbReference type="FunFam" id="2.40.10.10:FF:000002">
    <property type="entry name" value="Transmembrane protease serine"/>
    <property type="match status" value="1"/>
</dbReference>
<dbReference type="PANTHER" id="PTHR24252">
    <property type="entry name" value="ACROSIN-RELATED"/>
    <property type="match status" value="1"/>
</dbReference>
<reference evidence="6" key="1">
    <citation type="submission" date="2025-08" db="UniProtKB">
        <authorList>
            <consortium name="Ensembl"/>
        </authorList>
    </citation>
    <scope>IDENTIFICATION</scope>
</reference>
<keyword evidence="4" id="KW-0732">Signal</keyword>
<accession>A0A663M0N8</accession>
<evidence type="ECO:0000313" key="6">
    <source>
        <dbReference type="Ensembl" id="ENSACUP00000005203.1"/>
    </source>
</evidence>
<dbReference type="GO" id="GO:0006508">
    <property type="term" value="P:proteolysis"/>
    <property type="evidence" value="ECO:0007669"/>
    <property type="project" value="InterPro"/>
</dbReference>
<dbReference type="Gene3D" id="2.40.10.10">
    <property type="entry name" value="Trypsin-like serine proteases"/>
    <property type="match status" value="1"/>
</dbReference>
<dbReference type="PROSITE" id="PS00135">
    <property type="entry name" value="TRYPSIN_SER"/>
    <property type="match status" value="1"/>
</dbReference>
<protein>
    <recommendedName>
        <fullName evidence="5">Peptidase S1 domain-containing protein</fullName>
    </recommendedName>
</protein>
<dbReference type="AlphaFoldDB" id="A0A663M0N8"/>
<comment type="similarity">
    <text evidence="3">Belongs to the peptidase S1 family. CLIP subfamily.</text>
</comment>
<feature type="signal peptide" evidence="4">
    <location>
        <begin position="1"/>
        <end position="33"/>
    </location>
</feature>
<evidence type="ECO:0000256" key="3">
    <source>
        <dbReference type="ARBA" id="ARBA00024195"/>
    </source>
</evidence>
<keyword evidence="2" id="KW-0325">Glycoprotein</keyword>